<organism evidence="3 4">
    <name type="scientific">Exidia glandulosa HHB12029</name>
    <dbReference type="NCBI Taxonomy" id="1314781"/>
    <lineage>
        <taxon>Eukaryota</taxon>
        <taxon>Fungi</taxon>
        <taxon>Dikarya</taxon>
        <taxon>Basidiomycota</taxon>
        <taxon>Agaricomycotina</taxon>
        <taxon>Agaricomycetes</taxon>
        <taxon>Auriculariales</taxon>
        <taxon>Exidiaceae</taxon>
        <taxon>Exidia</taxon>
    </lineage>
</organism>
<evidence type="ECO:0000256" key="2">
    <source>
        <dbReference type="SAM" id="MobiDB-lite"/>
    </source>
</evidence>
<feature type="compositionally biased region" description="Low complexity" evidence="2">
    <location>
        <begin position="80"/>
        <end position="89"/>
    </location>
</feature>
<feature type="region of interest" description="Disordered" evidence="2">
    <location>
        <begin position="70"/>
        <end position="95"/>
    </location>
</feature>
<sequence>MSTNSLTSKIFGKDTTTTKRPGPPSPSPSLSSLKDVITRPILATPTASTASLSDELHSAASSIANAVGFGGKSSAPPTPSTTSTHIHTSLGGEVTVSGSGSAQALTMAPKGFSVESAKQLEILSASASYSEYTTSLSTWSSTTIEEATRRVSTHTAACHEIAELQRQVLAKMEAHCSAGKVEIETLVRYENVLRNVAVLVKKYEQEIIILRKQIDDQNTTIGGYKKGEVEWKLKLEMEIERTRKEERKRMITRFSAWVMSMWGLRIEALTADFHHMVKKHTVIEDFQAINWEAETVEETETITETETAKLKATATATVSSASAVSAAPQTNGAAKAVTNGVPQKSL</sequence>
<gene>
    <name evidence="3" type="ORF">EXIGLDRAFT_731212</name>
</gene>
<dbReference type="AlphaFoldDB" id="A0A165BYD8"/>
<evidence type="ECO:0000256" key="1">
    <source>
        <dbReference type="SAM" id="Coils"/>
    </source>
</evidence>
<evidence type="ECO:0000313" key="3">
    <source>
        <dbReference type="EMBL" id="KZV81477.1"/>
    </source>
</evidence>
<evidence type="ECO:0000313" key="4">
    <source>
        <dbReference type="Proteomes" id="UP000077266"/>
    </source>
</evidence>
<reference evidence="3 4" key="1">
    <citation type="journal article" date="2016" name="Mol. Biol. Evol.">
        <title>Comparative Genomics of Early-Diverging Mushroom-Forming Fungi Provides Insights into the Origins of Lignocellulose Decay Capabilities.</title>
        <authorList>
            <person name="Nagy L.G."/>
            <person name="Riley R."/>
            <person name="Tritt A."/>
            <person name="Adam C."/>
            <person name="Daum C."/>
            <person name="Floudas D."/>
            <person name="Sun H."/>
            <person name="Yadav J.S."/>
            <person name="Pangilinan J."/>
            <person name="Larsson K.H."/>
            <person name="Matsuura K."/>
            <person name="Barry K."/>
            <person name="Labutti K."/>
            <person name="Kuo R."/>
            <person name="Ohm R.A."/>
            <person name="Bhattacharya S.S."/>
            <person name="Shirouzu T."/>
            <person name="Yoshinaga Y."/>
            <person name="Martin F.M."/>
            <person name="Grigoriev I.V."/>
            <person name="Hibbett D.S."/>
        </authorList>
    </citation>
    <scope>NUCLEOTIDE SEQUENCE [LARGE SCALE GENOMIC DNA]</scope>
    <source>
        <strain evidence="3 4">HHB12029</strain>
    </source>
</reference>
<name>A0A165BYD8_EXIGL</name>
<accession>A0A165BYD8</accession>
<keyword evidence="1" id="KW-0175">Coiled coil</keyword>
<feature type="non-terminal residue" evidence="3">
    <location>
        <position position="346"/>
    </location>
</feature>
<keyword evidence="4" id="KW-1185">Reference proteome</keyword>
<dbReference type="Proteomes" id="UP000077266">
    <property type="component" value="Unassembled WGS sequence"/>
</dbReference>
<feature type="compositionally biased region" description="Polar residues" evidence="2">
    <location>
        <begin position="1"/>
        <end position="19"/>
    </location>
</feature>
<feature type="region of interest" description="Disordered" evidence="2">
    <location>
        <begin position="321"/>
        <end position="346"/>
    </location>
</feature>
<feature type="region of interest" description="Disordered" evidence="2">
    <location>
        <begin position="1"/>
        <end position="34"/>
    </location>
</feature>
<dbReference type="InParanoid" id="A0A165BYD8"/>
<proteinExistence type="predicted"/>
<feature type="coiled-coil region" evidence="1">
    <location>
        <begin position="186"/>
        <end position="220"/>
    </location>
</feature>
<dbReference type="EMBL" id="KV426389">
    <property type="protein sequence ID" value="KZV81477.1"/>
    <property type="molecule type" value="Genomic_DNA"/>
</dbReference>
<protein>
    <submittedName>
        <fullName evidence="3">Uncharacterized protein</fullName>
    </submittedName>
</protein>